<dbReference type="EMBL" id="JBIPKE010000020">
    <property type="protein sequence ID" value="MFH6985768.1"/>
    <property type="molecule type" value="Genomic_DNA"/>
</dbReference>
<dbReference type="PROSITE" id="PS51257">
    <property type="entry name" value="PROKAR_LIPOPROTEIN"/>
    <property type="match status" value="1"/>
</dbReference>
<evidence type="ECO:0000256" key="5">
    <source>
        <dbReference type="ARBA" id="ARBA00023237"/>
    </source>
</evidence>
<evidence type="ECO:0000259" key="7">
    <source>
        <dbReference type="Pfam" id="PF07980"/>
    </source>
</evidence>
<evidence type="ECO:0000313" key="9">
    <source>
        <dbReference type="EMBL" id="MFH6985768.1"/>
    </source>
</evidence>
<comment type="caution">
    <text evidence="9">The sequence shown here is derived from an EMBL/GenBank/DDBJ whole genome shotgun (WGS) entry which is preliminary data.</text>
</comment>
<dbReference type="RefSeq" id="WP_395419172.1">
    <property type="nucleotide sequence ID" value="NZ_JBIPKE010000020.1"/>
</dbReference>
<dbReference type="InterPro" id="IPR012944">
    <property type="entry name" value="SusD_RagB_dom"/>
</dbReference>
<proteinExistence type="inferred from homology"/>
<evidence type="ECO:0000256" key="2">
    <source>
        <dbReference type="ARBA" id="ARBA00006275"/>
    </source>
</evidence>
<dbReference type="Pfam" id="PF14322">
    <property type="entry name" value="SusD-like_3"/>
    <property type="match status" value="1"/>
</dbReference>
<dbReference type="InterPro" id="IPR011990">
    <property type="entry name" value="TPR-like_helical_dom_sf"/>
</dbReference>
<protein>
    <submittedName>
        <fullName evidence="9">RagB/SusD family nutrient uptake outer membrane protein</fullName>
    </submittedName>
</protein>
<dbReference type="Gene3D" id="1.25.40.390">
    <property type="match status" value="1"/>
</dbReference>
<gene>
    <name evidence="9" type="ORF">ACHKAR_20105</name>
</gene>
<evidence type="ECO:0000256" key="4">
    <source>
        <dbReference type="ARBA" id="ARBA00023136"/>
    </source>
</evidence>
<reference evidence="9 10" key="1">
    <citation type="journal article" date="2013" name="Int. J. Syst. Evol. Microbiol.">
        <title>Marinoscillum luteum sp. nov., isolated from marine sediment.</title>
        <authorList>
            <person name="Cha I.T."/>
            <person name="Park S.J."/>
            <person name="Kim S.J."/>
            <person name="Kim J.G."/>
            <person name="Jung M.Y."/>
            <person name="Shin K.S."/>
            <person name="Kwon K.K."/>
            <person name="Yang S.H."/>
            <person name="Seo Y.S."/>
            <person name="Rhee S.K."/>
        </authorList>
    </citation>
    <scope>NUCLEOTIDE SEQUENCE [LARGE SCALE GENOMIC DNA]</scope>
    <source>
        <strain evidence="9 10">KCTC 23939</strain>
    </source>
</reference>
<keyword evidence="5" id="KW-0998">Cell outer membrane</keyword>
<keyword evidence="4" id="KW-0472">Membrane</keyword>
<dbReference type="InterPro" id="IPR033985">
    <property type="entry name" value="SusD-like_N"/>
</dbReference>
<comment type="similarity">
    <text evidence="2">Belongs to the SusD family.</text>
</comment>
<feature type="domain" description="SusD-like N-terminal" evidence="8">
    <location>
        <begin position="93"/>
        <end position="221"/>
    </location>
</feature>
<feature type="signal peptide" evidence="6">
    <location>
        <begin position="1"/>
        <end position="20"/>
    </location>
</feature>
<name>A0ABW7NDZ2_9BACT</name>
<organism evidence="9 10">
    <name type="scientific">Marinoscillum luteum</name>
    <dbReference type="NCBI Taxonomy" id="861051"/>
    <lineage>
        <taxon>Bacteria</taxon>
        <taxon>Pseudomonadati</taxon>
        <taxon>Bacteroidota</taxon>
        <taxon>Cytophagia</taxon>
        <taxon>Cytophagales</taxon>
        <taxon>Reichenbachiellaceae</taxon>
        <taxon>Marinoscillum</taxon>
    </lineage>
</organism>
<evidence type="ECO:0000313" key="10">
    <source>
        <dbReference type="Proteomes" id="UP001610063"/>
    </source>
</evidence>
<keyword evidence="3 6" id="KW-0732">Signal</keyword>
<evidence type="ECO:0000256" key="1">
    <source>
        <dbReference type="ARBA" id="ARBA00004442"/>
    </source>
</evidence>
<evidence type="ECO:0000256" key="3">
    <source>
        <dbReference type="ARBA" id="ARBA00022729"/>
    </source>
</evidence>
<accession>A0ABW7NDZ2</accession>
<comment type="subcellular location">
    <subcellularLocation>
        <location evidence="1">Cell outer membrane</location>
    </subcellularLocation>
</comment>
<dbReference type="SUPFAM" id="SSF48452">
    <property type="entry name" value="TPR-like"/>
    <property type="match status" value="1"/>
</dbReference>
<feature type="domain" description="RagB/SusD" evidence="7">
    <location>
        <begin position="360"/>
        <end position="520"/>
    </location>
</feature>
<keyword evidence="10" id="KW-1185">Reference proteome</keyword>
<evidence type="ECO:0000256" key="6">
    <source>
        <dbReference type="SAM" id="SignalP"/>
    </source>
</evidence>
<dbReference type="CDD" id="cd08977">
    <property type="entry name" value="SusD"/>
    <property type="match status" value="1"/>
</dbReference>
<dbReference type="Proteomes" id="UP001610063">
    <property type="component" value="Unassembled WGS sequence"/>
</dbReference>
<feature type="chain" id="PRO_5046127363" evidence="6">
    <location>
        <begin position="21"/>
        <end position="520"/>
    </location>
</feature>
<sequence length="520" mass="57414">MKRSYILSAFFALGMLFAFSCDDLVEEPVGLLSPEGFFKTPADVQIGLNGGYSAIEHEAFWGRKLFLTLILRGDMVSIGDQTTAARRIEVDKMNMSSNNGMVSEFWPKGYEALAAINYALEGAKSVDAPEEELNAVVAEGRFLRAFIHYHFVRLFGEIPYIDVAFSDPALAYTLPQNPVADTYAGIIADLEFAKEWLPDAPALRSRPGKGTAAGLLASVHLTLENWNDAYDEAKWVIDNSGSFQYALEGEFADLFDPSIGAPSNELLFEIDFSGNDAAGAIGGSNPSTDYLASVTGPRKDERFGMGEGWSVAVPTLAVYDTWDSRDYRKAVSFDTLMTYLGEDTPYTEWGSIPLNVARPHIAKYYRSLGVSGAPSGLNGRDSEIDQPVMRYAEVLLIAAEALNEKNSGPNAEAEGYVNQVRSRARRELDGDPSNDRAFPANIASGMSQADFRTAVLEERRLELAFEGGRWYDIQRRKMAETAFSAGGLEQQAFNPARDYYLPKYQNDVDKNENLTQNLNY</sequence>
<dbReference type="Pfam" id="PF07980">
    <property type="entry name" value="SusD_RagB"/>
    <property type="match status" value="1"/>
</dbReference>
<evidence type="ECO:0000259" key="8">
    <source>
        <dbReference type="Pfam" id="PF14322"/>
    </source>
</evidence>